<dbReference type="VEuPathDB" id="FungiDB:RhiirFUN_017028"/>
<dbReference type="Proteomes" id="UP000234323">
    <property type="component" value="Unassembled WGS sequence"/>
</dbReference>
<accession>A0A2I1HBA9</accession>
<dbReference type="InterPro" id="IPR005135">
    <property type="entry name" value="Endo/exonuclease/phosphatase"/>
</dbReference>
<feature type="compositionally biased region" description="Polar residues" evidence="1">
    <location>
        <begin position="223"/>
        <end position="237"/>
    </location>
</feature>
<feature type="region of interest" description="Disordered" evidence="1">
    <location>
        <begin position="220"/>
        <end position="252"/>
    </location>
</feature>
<reference evidence="3 4" key="1">
    <citation type="submission" date="2015-10" db="EMBL/GenBank/DDBJ databases">
        <title>Genome analyses suggest a sexual origin of heterokaryosis in a supposedly ancient asexual fungus.</title>
        <authorList>
            <person name="Ropars J."/>
            <person name="Sedzielewska K."/>
            <person name="Noel J."/>
            <person name="Charron P."/>
            <person name="Farinelli L."/>
            <person name="Marton T."/>
            <person name="Kruger M."/>
            <person name="Pelin A."/>
            <person name="Brachmann A."/>
            <person name="Corradi N."/>
        </authorList>
    </citation>
    <scope>NUCLEOTIDE SEQUENCE [LARGE SCALE GENOMIC DNA]</scope>
    <source>
        <strain evidence="3 4">A4</strain>
    </source>
</reference>
<evidence type="ECO:0000313" key="3">
    <source>
        <dbReference type="EMBL" id="PKY56125.1"/>
    </source>
</evidence>
<dbReference type="InterPro" id="IPR012677">
    <property type="entry name" value="Nucleotide-bd_a/b_plait_sf"/>
</dbReference>
<evidence type="ECO:0000313" key="4">
    <source>
        <dbReference type="Proteomes" id="UP000234323"/>
    </source>
</evidence>
<feature type="region of interest" description="Disordered" evidence="1">
    <location>
        <begin position="106"/>
        <end position="131"/>
    </location>
</feature>
<feature type="region of interest" description="Disordered" evidence="1">
    <location>
        <begin position="583"/>
        <end position="605"/>
    </location>
</feature>
<dbReference type="SUPFAM" id="SSF54928">
    <property type="entry name" value="RNA-binding domain, RBD"/>
    <property type="match status" value="1"/>
</dbReference>
<dbReference type="Pfam" id="PF03372">
    <property type="entry name" value="Exo_endo_phos"/>
    <property type="match status" value="1"/>
</dbReference>
<dbReference type="VEuPathDB" id="FungiDB:FUN_013934"/>
<feature type="region of interest" description="Disordered" evidence="1">
    <location>
        <begin position="646"/>
        <end position="676"/>
    </location>
</feature>
<dbReference type="VEuPathDB" id="FungiDB:FUN_013933"/>
<dbReference type="VEuPathDB" id="FungiDB:RhiirA1_480003"/>
<evidence type="ECO:0000256" key="1">
    <source>
        <dbReference type="SAM" id="MobiDB-lite"/>
    </source>
</evidence>
<feature type="compositionally biased region" description="Basic residues" evidence="1">
    <location>
        <begin position="740"/>
        <end position="754"/>
    </location>
</feature>
<feature type="domain" description="Endonuclease/exonuclease/phosphatase" evidence="2">
    <location>
        <begin position="784"/>
        <end position="997"/>
    </location>
</feature>
<dbReference type="SUPFAM" id="SSF56219">
    <property type="entry name" value="DNase I-like"/>
    <property type="match status" value="1"/>
</dbReference>
<protein>
    <recommendedName>
        <fullName evidence="2">Endonuclease/exonuclease/phosphatase domain-containing protein</fullName>
    </recommendedName>
</protein>
<gene>
    <name evidence="3" type="ORF">RhiirA4_428022</name>
</gene>
<organism evidence="3 4">
    <name type="scientific">Rhizophagus irregularis</name>
    <dbReference type="NCBI Taxonomy" id="588596"/>
    <lineage>
        <taxon>Eukaryota</taxon>
        <taxon>Fungi</taxon>
        <taxon>Fungi incertae sedis</taxon>
        <taxon>Mucoromycota</taxon>
        <taxon>Glomeromycotina</taxon>
        <taxon>Glomeromycetes</taxon>
        <taxon>Glomerales</taxon>
        <taxon>Glomeraceae</taxon>
        <taxon>Rhizophagus</taxon>
    </lineage>
</organism>
<dbReference type="EMBL" id="LLXI01002072">
    <property type="protein sequence ID" value="PKY56125.1"/>
    <property type="molecule type" value="Genomic_DNA"/>
</dbReference>
<evidence type="ECO:0000259" key="2">
    <source>
        <dbReference type="Pfam" id="PF03372"/>
    </source>
</evidence>
<feature type="compositionally biased region" description="Low complexity" evidence="1">
    <location>
        <begin position="758"/>
        <end position="767"/>
    </location>
</feature>
<dbReference type="VEuPathDB" id="FungiDB:RhiirA1_538304"/>
<dbReference type="AlphaFoldDB" id="A0A2I1HBA9"/>
<dbReference type="Gene3D" id="3.30.70.330">
    <property type="match status" value="1"/>
</dbReference>
<dbReference type="InterPro" id="IPR035979">
    <property type="entry name" value="RBD_domain_sf"/>
</dbReference>
<comment type="caution">
    <text evidence="3">The sequence shown here is derived from an EMBL/GenBank/DDBJ whole genome shotgun (WGS) entry which is preliminary data.</text>
</comment>
<dbReference type="VEuPathDB" id="FungiDB:RhiirFUN_000283"/>
<feature type="compositionally biased region" description="Polar residues" evidence="1">
    <location>
        <begin position="657"/>
        <end position="672"/>
    </location>
</feature>
<dbReference type="GO" id="GO:0003824">
    <property type="term" value="F:catalytic activity"/>
    <property type="evidence" value="ECO:0007669"/>
    <property type="project" value="InterPro"/>
</dbReference>
<sequence>MSTSGRTGVSAEKRDQIDKKFFFKITNILDQMIRSTSILLINFFLKKNSIWSLFSALTSTTRSAARQETNTDPGDTMQGVIKTIPPRNLNSFIFDYDDEEFQVVKSKANKRKDKKKQDSEAGSSYMQGQKPPLRMVHNYVPYEIPKNLNVSTKKTATSKPPDIRNVGKTHLKPLIDQRTQPTGSDANNGKKHEVVDLIIPDPIISDPIISNQPDKEKIDAQPISDQSIPTGNEQYDPNRSAARGAPDIDMDDKNFKPISIEKQESFKLLCTIPEGEGTGQFCNFIIKTIKSKVDVLFVIQEKKSEKDGKKLHVITVKKQQLMRERESRTGRVFNIPLNMENPNIKAVFSRYGELEEDGISTRLKGLYRQALITYKDEQSIERFYHQWSIWAFKECLTVVPVLLSEEKRSERNNYVAKINGLPPNTCARDLQGLVNEVSAAAIFVPKNPVTYRPMKYAFVYFKNEEDFNIGINNVYEYEGRQLEWSSLDVKSCHRCGYTRHMAIECEVDNRRQRPMNRTQLLQQFRDRNRRKYQSYADATKQKNIRRQWNQTNINHRDNNLSGEEGISDWGDGEETDNNAPITGGTKVGGSIHDKQRKNNNVQSRDMDEVKKQLENLSKMFTEFQEDNSKIKQEIKTIREEIKQNKTKKVSFNRKSPVINSNNKRTKADTSSSENDENDVILNLESKVEKQDQMLNNMFNITGKIDTIDNQNDDRTSNIGGIGSSPNINNNYKLIPNPHIHNYRRKKKKKRKKETSHKTTTNTATIDTIPRDNNENKKFLTKIATLNIQTLNIVKLSLIIDYMTKNNIDILGLTETNKLDKDIKHMNVDTKDYVIISHNDRNGAQLGKGVALIIKKQLEKHIFKIEGYKGRILKVDLSFKKNKQIRLILVYNKSGHNYMNEKIDINQKIIAMIKDAKNNKMEQILFGDFNLRYDKYKKTQDKNVFCNKTLRFFKKLEDLNLWDIHKEHYDMDNTGIIPTFISKGNKTDTRIDYIWTSEKIFQEINDAKIKKIDDVTTDHKILTISFINQGLVNTMPIIKQFRNKKVSYDYDETEENEKTKFDENLIKAVENWNNTWSIEEKWKYYKETLTKNKQKYII</sequence>
<dbReference type="GO" id="GO:0003676">
    <property type="term" value="F:nucleic acid binding"/>
    <property type="evidence" value="ECO:0007669"/>
    <property type="project" value="InterPro"/>
</dbReference>
<name>A0A2I1HBA9_9GLOM</name>
<dbReference type="InterPro" id="IPR036691">
    <property type="entry name" value="Endo/exonu/phosph_ase_sf"/>
</dbReference>
<proteinExistence type="predicted"/>
<feature type="region of interest" description="Disordered" evidence="1">
    <location>
        <begin position="715"/>
        <end position="768"/>
    </location>
</feature>
<keyword evidence="4" id="KW-1185">Reference proteome</keyword>
<dbReference type="Gene3D" id="3.60.10.10">
    <property type="entry name" value="Endonuclease/exonuclease/phosphatase"/>
    <property type="match status" value="1"/>
</dbReference>